<dbReference type="AlphaFoldDB" id="A0A813HNV9"/>
<dbReference type="EMBL" id="CAJNNV010032187">
    <property type="protein sequence ID" value="CAE8639223.1"/>
    <property type="molecule type" value="Genomic_DNA"/>
</dbReference>
<gene>
    <name evidence="2" type="ORF">PGLA1383_LOCUS54269</name>
    <name evidence="3" type="ORF">PGLA2088_LOCUS49289</name>
</gene>
<evidence type="ECO:0000313" key="3">
    <source>
        <dbReference type="EMBL" id="CAE8738665.1"/>
    </source>
</evidence>
<evidence type="ECO:0000313" key="4">
    <source>
        <dbReference type="Proteomes" id="UP000654075"/>
    </source>
</evidence>
<dbReference type="EMBL" id="CAJNNW010036977">
    <property type="protein sequence ID" value="CAE8738665.1"/>
    <property type="molecule type" value="Genomic_DNA"/>
</dbReference>
<accession>A0A813HNV9</accession>
<dbReference type="Proteomes" id="UP000626109">
    <property type="component" value="Unassembled WGS sequence"/>
</dbReference>
<keyword evidence="1" id="KW-0732">Signal</keyword>
<comment type="caution">
    <text evidence="2">The sequence shown here is derived from an EMBL/GenBank/DDBJ whole genome shotgun (WGS) entry which is preliminary data.</text>
</comment>
<feature type="chain" id="PRO_5036222078" description="H(+)-exporting diphosphatase" evidence="1">
    <location>
        <begin position="30"/>
        <end position="411"/>
    </location>
</feature>
<reference evidence="2" key="1">
    <citation type="submission" date="2021-02" db="EMBL/GenBank/DDBJ databases">
        <authorList>
            <person name="Dougan E. K."/>
            <person name="Rhodes N."/>
            <person name="Thang M."/>
            <person name="Chan C."/>
        </authorList>
    </citation>
    <scope>NUCLEOTIDE SEQUENCE</scope>
</reference>
<evidence type="ECO:0008006" key="5">
    <source>
        <dbReference type="Google" id="ProtNLM"/>
    </source>
</evidence>
<evidence type="ECO:0000313" key="2">
    <source>
        <dbReference type="EMBL" id="CAE8639223.1"/>
    </source>
</evidence>
<evidence type="ECO:0000256" key="1">
    <source>
        <dbReference type="SAM" id="SignalP"/>
    </source>
</evidence>
<organism evidence="2 4">
    <name type="scientific">Polarella glacialis</name>
    <name type="common">Dinoflagellate</name>
    <dbReference type="NCBI Taxonomy" id="89957"/>
    <lineage>
        <taxon>Eukaryota</taxon>
        <taxon>Sar</taxon>
        <taxon>Alveolata</taxon>
        <taxon>Dinophyceae</taxon>
        <taxon>Suessiales</taxon>
        <taxon>Suessiaceae</taxon>
        <taxon>Polarella</taxon>
    </lineage>
</organism>
<name>A0A813HNV9_POLGL</name>
<dbReference type="Proteomes" id="UP000654075">
    <property type="component" value="Unassembled WGS sequence"/>
</dbReference>
<proteinExistence type="predicted"/>
<sequence>MATSLFSSNVASLALALLLCGLSTQRVAGQAADPIPDELGEPGFDMNKAKETLVCDPAEKGGFACAVCFVDVGQAYFSLGLAAVSIRDSVHLCNKDWDPTGDISQLKWTEDNRAQCTVAVANVVSFLGFVVAYVSAAASDCARTLNLNGYCSADVANLAADLATIVSGGADAKLSCRSKYAWNRPKPTLEELLNTTIRDKKIDRAAHKHHRRLVEVARLPPSEAMFPHWADRSLDVAEDYQKVKEWQQDVRSRRYELAACSFNIGNGVLYIMRALLSIVAASRSCPAPVIAKEGEPGKMVCAVDVSGLIGSFSWAASSIAFAVTQCPIGQSLQAACAGDLTAAVASIAGIVTSGSSFAITCGKLASMGAGGRLLRGVNETSVSEGIQRTLEEEMDSMAKSMAKLVMKPEAF</sequence>
<protein>
    <recommendedName>
        <fullName evidence="5">H(+)-exporting diphosphatase</fullName>
    </recommendedName>
</protein>
<keyword evidence="4" id="KW-1185">Reference proteome</keyword>
<feature type="signal peptide" evidence="1">
    <location>
        <begin position="1"/>
        <end position="29"/>
    </location>
</feature>